<dbReference type="SUPFAM" id="SSF63829">
    <property type="entry name" value="Calcium-dependent phosphotriesterase"/>
    <property type="match status" value="2"/>
</dbReference>
<evidence type="ECO:0000256" key="2">
    <source>
        <dbReference type="ARBA" id="ARBA00023015"/>
    </source>
</evidence>
<keyword evidence="4" id="KW-0804">Transcription</keyword>
<dbReference type="InterPro" id="IPR013783">
    <property type="entry name" value="Ig-like_fold"/>
</dbReference>
<accession>A0ABU5HNI1</accession>
<evidence type="ECO:0000313" key="10">
    <source>
        <dbReference type="EMBL" id="MDY7257744.1"/>
    </source>
</evidence>
<protein>
    <submittedName>
        <fullName evidence="10">Two-component regulator propeller domain-containing protein</fullName>
    </submittedName>
</protein>
<sequence>MKTHLILFLITLAASLTVRADKGNETYFFRTVNYQQGLSNSAVLSIFQDNEGLMWFGTYDGANCYDGENMEVFRSDFSEQKTLNNNIVHSIQQADSSCLWMTTHSGANRFSKDSRQIISNYDFGGDFVIHSNQKGNTWVLGYGWISYYNTFHHRFVNIPMPDIHMLKVDVRAFVTDEGDLYLFPYESGDLYRFSLNAFDQDTLSTRLTTIPSHFHQKRIEYVCYQNGIFCFYDSDYDLFVYDISRKSKIYIRNIGELVRKYGLITGIVPFYEDIILAFHTNGLMRLRLSQRYAEEVIDRNMRIFGIYNDPRQGVLWVGTDGQGAVMYSRKYAIATNLMLSSFSPNLTRQVRAIMTDKQGGLWVGTKGNGLLHVKNYRDGVRASDVEVYSLNGKQPAVSYVRPERELRIYAMRESSYRNGFWVGAASPGLCYYSFDNGQLHPLVGTDSGVPVEGGNEVHSIVEENDSVLYLATSGEGLCKVVLDSGHGPLRIKSLKHYKFYYEQQELNLYYSMVPQGDSLLWLGSQQRGLVRFNRKTEEYQVFSLSEMLHKSVDDVLCLHWRRGELWVGTTAGLVRVTFKENRLETVHIGRKQGLLNDMIHSILEDANGLLWLGTNRGLIKFNPDNFFSHAYYYSGGIQIGEFSDDAYYRCPYTGNLFFGGIDGLLYMNKNVPSAPEYYPEVLLRKLVIEKTFVNLQDHYLPDRKGLQMKGAKVSFSLSFVVPDYTSDGDVEYSYMLEGYDQDWGAFSSVNEASYFSVPSGNYLFKVRYKKDVFATEYKTFTIPVYILPPWYRTVYAYIIYLLIGLMLAVYVIHLFHKYFRHERMMQELLETERRNASLVVDGYKEREVLDNCTLIYQACDQLNDKTLSLDQYADKVGQIREAVMALLFGCGIGDECFRLLSSLQFFVTGRPPLSQLAEEVLRVLEKEGRDISSIHLDIPADFTFPVYKNALRCILYFSGLYLLDRNTCEVSVSMKEEENRMTLTFFSSDDTVEGLHKILTEQESLPVKGKDSDDRFRIRTMQRFVFSALRQQNCTLCCVTEEISGGRRLAITFEPVTIAPQDETKKTVLLLEDREEIVWLISALLSDEYDVRPVRSVQLAFDEMHTSAPALFLVDMQMYTDAESTFMKYVAKNRSLLSKTAFIPMLTWKVSTAMQRELIQWADSYLVLPYDIPFLKETIQKVIYGKREAKQVYLEELEGWTNSIVCTTTEQADFVRKFLQVVERNLDREDLGSTFIAEQMLMSSRQFCRKLKEISGMTPSDLIKDYRMEKAARLLQNRDLSIQDVISDVGISSRAYFYKEFTRKFGVTPKVYRETYLNKEEQI</sequence>
<keyword evidence="11" id="KW-1185">Reference proteome</keyword>
<dbReference type="InterPro" id="IPR011006">
    <property type="entry name" value="CheY-like_superfamily"/>
</dbReference>
<dbReference type="InterPro" id="IPR001789">
    <property type="entry name" value="Sig_transdc_resp-reg_receiver"/>
</dbReference>
<dbReference type="SUPFAM" id="SSF52172">
    <property type="entry name" value="CheY-like"/>
    <property type="match status" value="1"/>
</dbReference>
<evidence type="ECO:0000256" key="6">
    <source>
        <dbReference type="SAM" id="Phobius"/>
    </source>
</evidence>
<proteinExistence type="predicted"/>
<dbReference type="PROSITE" id="PS50110">
    <property type="entry name" value="RESPONSE_REGULATORY"/>
    <property type="match status" value="1"/>
</dbReference>
<keyword evidence="6" id="KW-0472">Membrane</keyword>
<feature type="modified residue" description="4-aspartylphosphate" evidence="5">
    <location>
        <position position="1115"/>
    </location>
</feature>
<evidence type="ECO:0000256" key="3">
    <source>
        <dbReference type="ARBA" id="ARBA00023125"/>
    </source>
</evidence>
<dbReference type="InterPro" id="IPR009057">
    <property type="entry name" value="Homeodomain-like_sf"/>
</dbReference>
<dbReference type="Pfam" id="PF12833">
    <property type="entry name" value="HTH_18"/>
    <property type="match status" value="1"/>
</dbReference>
<evidence type="ECO:0000256" key="1">
    <source>
        <dbReference type="ARBA" id="ARBA00022553"/>
    </source>
</evidence>
<dbReference type="SMART" id="SM00342">
    <property type="entry name" value="HTH_ARAC"/>
    <property type="match status" value="1"/>
</dbReference>
<organism evidence="10 11">
    <name type="scientific">Bacteroides vicugnae</name>
    <dbReference type="NCBI Taxonomy" id="3037989"/>
    <lineage>
        <taxon>Bacteria</taxon>
        <taxon>Pseudomonadati</taxon>
        <taxon>Bacteroidota</taxon>
        <taxon>Bacteroidia</taxon>
        <taxon>Bacteroidales</taxon>
        <taxon>Bacteroidaceae</taxon>
        <taxon>Bacteroides</taxon>
    </lineage>
</organism>
<dbReference type="InterPro" id="IPR011110">
    <property type="entry name" value="Reg_prop"/>
</dbReference>
<dbReference type="EMBL" id="JARZAK010000004">
    <property type="protein sequence ID" value="MDY7257744.1"/>
    <property type="molecule type" value="Genomic_DNA"/>
</dbReference>
<feature type="domain" description="Response regulatory" evidence="9">
    <location>
        <begin position="1067"/>
        <end position="1183"/>
    </location>
</feature>
<feature type="transmembrane region" description="Helical" evidence="6">
    <location>
        <begin position="794"/>
        <end position="815"/>
    </location>
</feature>
<dbReference type="PROSITE" id="PS00041">
    <property type="entry name" value="HTH_ARAC_FAMILY_1"/>
    <property type="match status" value="1"/>
</dbReference>
<dbReference type="InterPro" id="IPR018062">
    <property type="entry name" value="HTH_AraC-typ_CS"/>
</dbReference>
<evidence type="ECO:0000259" key="9">
    <source>
        <dbReference type="PROSITE" id="PS50110"/>
    </source>
</evidence>
<dbReference type="Gene3D" id="2.130.10.10">
    <property type="entry name" value="YVTN repeat-like/Quinoprotein amine dehydrogenase"/>
    <property type="match status" value="3"/>
</dbReference>
<dbReference type="PROSITE" id="PS01124">
    <property type="entry name" value="HTH_ARAC_FAMILY_2"/>
    <property type="match status" value="1"/>
</dbReference>
<name>A0ABU5HNI1_9BACE</name>
<feature type="signal peptide" evidence="7">
    <location>
        <begin position="1"/>
        <end position="20"/>
    </location>
</feature>
<dbReference type="RefSeq" id="WP_148366496.1">
    <property type="nucleotide sequence ID" value="NZ_JARZAK010000004.1"/>
</dbReference>
<dbReference type="InterPro" id="IPR018060">
    <property type="entry name" value="HTH_AraC"/>
</dbReference>
<keyword evidence="3" id="KW-0238">DNA-binding</keyword>
<evidence type="ECO:0000313" key="11">
    <source>
        <dbReference type="Proteomes" id="UP001292913"/>
    </source>
</evidence>
<dbReference type="Gene3D" id="3.40.50.2300">
    <property type="match status" value="1"/>
</dbReference>
<dbReference type="Pfam" id="PF07495">
    <property type="entry name" value="Y_Y_Y"/>
    <property type="match status" value="1"/>
</dbReference>
<keyword evidence="6" id="KW-1133">Transmembrane helix</keyword>
<dbReference type="SUPFAM" id="SSF46689">
    <property type="entry name" value="Homeodomain-like"/>
    <property type="match status" value="1"/>
</dbReference>
<keyword evidence="6" id="KW-0812">Transmembrane</keyword>
<keyword evidence="2" id="KW-0805">Transcription regulation</keyword>
<dbReference type="InterPro" id="IPR011123">
    <property type="entry name" value="Y_Y_Y"/>
</dbReference>
<evidence type="ECO:0000259" key="8">
    <source>
        <dbReference type="PROSITE" id="PS01124"/>
    </source>
</evidence>
<gene>
    <name evidence="10" type="ORF">QHG74_08440</name>
</gene>
<comment type="caution">
    <text evidence="10">The sequence shown here is derived from an EMBL/GenBank/DDBJ whole genome shotgun (WGS) entry which is preliminary data.</text>
</comment>
<dbReference type="Proteomes" id="UP001292913">
    <property type="component" value="Unassembled WGS sequence"/>
</dbReference>
<evidence type="ECO:0000256" key="5">
    <source>
        <dbReference type="PROSITE-ProRule" id="PRU00169"/>
    </source>
</evidence>
<dbReference type="Gene3D" id="2.60.40.10">
    <property type="entry name" value="Immunoglobulins"/>
    <property type="match status" value="1"/>
</dbReference>
<dbReference type="PANTHER" id="PTHR43547">
    <property type="entry name" value="TWO-COMPONENT HISTIDINE KINASE"/>
    <property type="match status" value="1"/>
</dbReference>
<feature type="chain" id="PRO_5046236760" evidence="7">
    <location>
        <begin position="21"/>
        <end position="1323"/>
    </location>
</feature>
<reference evidence="10 11" key="1">
    <citation type="submission" date="2023-04" db="EMBL/GenBank/DDBJ databases">
        <title>Bacteroides pacosi sp. nov., isolated from the fecal material of an alpaca.</title>
        <authorList>
            <person name="Miller S."/>
            <person name="Hendry M."/>
            <person name="King J."/>
            <person name="Sankaranarayanan K."/>
            <person name="Lawson P.A."/>
        </authorList>
    </citation>
    <scope>NUCLEOTIDE SEQUENCE [LARGE SCALE GENOMIC DNA]</scope>
    <source>
        <strain evidence="10 11">A2-P53</strain>
    </source>
</reference>
<keyword evidence="1 5" id="KW-0597">Phosphoprotein</keyword>
<dbReference type="PANTHER" id="PTHR43547:SF2">
    <property type="entry name" value="HYBRID SIGNAL TRANSDUCTION HISTIDINE KINASE C"/>
    <property type="match status" value="1"/>
</dbReference>
<feature type="domain" description="HTH araC/xylS-type" evidence="8">
    <location>
        <begin position="1216"/>
        <end position="1315"/>
    </location>
</feature>
<evidence type="ECO:0000256" key="4">
    <source>
        <dbReference type="ARBA" id="ARBA00023163"/>
    </source>
</evidence>
<dbReference type="Pfam" id="PF07494">
    <property type="entry name" value="Reg_prop"/>
    <property type="match status" value="3"/>
</dbReference>
<keyword evidence="7" id="KW-0732">Signal</keyword>
<dbReference type="Gene3D" id="1.10.10.60">
    <property type="entry name" value="Homeodomain-like"/>
    <property type="match status" value="1"/>
</dbReference>
<evidence type="ECO:0000256" key="7">
    <source>
        <dbReference type="SAM" id="SignalP"/>
    </source>
</evidence>
<dbReference type="InterPro" id="IPR015943">
    <property type="entry name" value="WD40/YVTN_repeat-like_dom_sf"/>
</dbReference>